<feature type="transmembrane region" description="Helical" evidence="1">
    <location>
        <begin position="67"/>
        <end position="90"/>
    </location>
</feature>
<protein>
    <submittedName>
        <fullName evidence="2">Uncharacterized protein</fullName>
    </submittedName>
</protein>
<keyword evidence="3" id="KW-1185">Reference proteome</keyword>
<evidence type="ECO:0000313" key="3">
    <source>
        <dbReference type="Proteomes" id="UP001174677"/>
    </source>
</evidence>
<evidence type="ECO:0000256" key="1">
    <source>
        <dbReference type="SAM" id="Phobius"/>
    </source>
</evidence>
<proteinExistence type="predicted"/>
<comment type="caution">
    <text evidence="2">The sequence shown here is derived from an EMBL/GenBank/DDBJ whole genome shotgun (WGS) entry which is preliminary data.</text>
</comment>
<keyword evidence="1" id="KW-1133">Transmembrane helix</keyword>
<keyword evidence="1" id="KW-0812">Transmembrane</keyword>
<dbReference type="Proteomes" id="UP001174677">
    <property type="component" value="Unassembled WGS sequence"/>
</dbReference>
<evidence type="ECO:0000313" key="2">
    <source>
        <dbReference type="EMBL" id="KAJ9131894.1"/>
    </source>
</evidence>
<name>A0ABQ9KB58_HEVBR</name>
<accession>A0ABQ9KB58</accession>
<keyword evidence="1" id="KW-0472">Membrane</keyword>
<sequence length="100" mass="11586">MHSCQWILNLGVNMPVKVTFKKVLMKSQFITKDPTIADLFFLPFSIARMCHDPRIGLGGIQDFIRDYIFNIHIGIGLVELTIFMLLVIPLDGPQWRKQRK</sequence>
<gene>
    <name evidence="2" type="ORF">P3X46_034797</name>
</gene>
<reference evidence="2 3" key="1">
    <citation type="journal article" date="2023" name="Plant Biotechnol. J.">
        <title>Chromosome-level wild Hevea brasiliensis genome provides new tools for genomic-assisted breeding and valuable loci to elevate rubber yield.</title>
        <authorList>
            <person name="Cheng H."/>
            <person name="Song X."/>
            <person name="Hu Y."/>
            <person name="Wu T."/>
            <person name="Yang Q."/>
            <person name="An Z."/>
            <person name="Feng S."/>
            <person name="Deng Z."/>
            <person name="Wu W."/>
            <person name="Zeng X."/>
            <person name="Tu M."/>
            <person name="Wang X."/>
            <person name="Huang H."/>
        </authorList>
    </citation>
    <scope>NUCLEOTIDE SEQUENCE [LARGE SCALE GENOMIC DNA]</scope>
    <source>
        <strain evidence="2">MT/VB/25A 57/8</strain>
    </source>
</reference>
<organism evidence="2 3">
    <name type="scientific">Hevea brasiliensis</name>
    <name type="common">Para rubber tree</name>
    <name type="synonym">Siphonia brasiliensis</name>
    <dbReference type="NCBI Taxonomy" id="3981"/>
    <lineage>
        <taxon>Eukaryota</taxon>
        <taxon>Viridiplantae</taxon>
        <taxon>Streptophyta</taxon>
        <taxon>Embryophyta</taxon>
        <taxon>Tracheophyta</taxon>
        <taxon>Spermatophyta</taxon>
        <taxon>Magnoliopsida</taxon>
        <taxon>eudicotyledons</taxon>
        <taxon>Gunneridae</taxon>
        <taxon>Pentapetalae</taxon>
        <taxon>rosids</taxon>
        <taxon>fabids</taxon>
        <taxon>Malpighiales</taxon>
        <taxon>Euphorbiaceae</taxon>
        <taxon>Crotonoideae</taxon>
        <taxon>Micrandreae</taxon>
        <taxon>Hevea</taxon>
    </lineage>
</organism>
<dbReference type="EMBL" id="JARPOI010000023">
    <property type="protein sequence ID" value="KAJ9131894.1"/>
    <property type="molecule type" value="Genomic_DNA"/>
</dbReference>